<gene>
    <name evidence="1" type="ORF">MCHLO_14699</name>
</gene>
<accession>A0ABQ0M4P0</accession>
<evidence type="ECO:0000313" key="1">
    <source>
        <dbReference type="EMBL" id="GAT58247.1"/>
    </source>
</evidence>
<name>A0ABQ0M4P0_MYCCL</name>
<dbReference type="Proteomes" id="UP000815677">
    <property type="component" value="Unassembled WGS sequence"/>
</dbReference>
<proteinExistence type="predicted"/>
<keyword evidence="2" id="KW-1185">Reference proteome</keyword>
<dbReference type="EMBL" id="DF849587">
    <property type="protein sequence ID" value="GAT58247.1"/>
    <property type="molecule type" value="Genomic_DNA"/>
</dbReference>
<organism evidence="1 2">
    <name type="scientific">Mycena chlorophos</name>
    <name type="common">Agaric fungus</name>
    <name type="synonym">Agaricus chlorophos</name>
    <dbReference type="NCBI Taxonomy" id="658473"/>
    <lineage>
        <taxon>Eukaryota</taxon>
        <taxon>Fungi</taxon>
        <taxon>Dikarya</taxon>
        <taxon>Basidiomycota</taxon>
        <taxon>Agaricomycotina</taxon>
        <taxon>Agaricomycetes</taxon>
        <taxon>Agaricomycetidae</taxon>
        <taxon>Agaricales</taxon>
        <taxon>Marasmiineae</taxon>
        <taxon>Mycenaceae</taxon>
        <taxon>Mycena</taxon>
    </lineage>
</organism>
<sequence length="87" mass="9646">MRQDSVTQPSCTRTTAAVPETRIISSIISWMRERKANDQSRRRVPGTFPVHPSADLTVPSFSLPAEANADVDYFITEAAVDIRAEVL</sequence>
<protein>
    <submittedName>
        <fullName evidence="1">Uncharacterized protein</fullName>
    </submittedName>
</protein>
<reference evidence="1" key="1">
    <citation type="submission" date="2014-09" db="EMBL/GenBank/DDBJ databases">
        <title>Genome sequence of the luminous mushroom Mycena chlorophos for searching fungal bioluminescence genes.</title>
        <authorList>
            <person name="Tanaka Y."/>
            <person name="Kasuga D."/>
            <person name="Oba Y."/>
            <person name="Hase S."/>
            <person name="Sato K."/>
            <person name="Oba Y."/>
            <person name="Sakakibara Y."/>
        </authorList>
    </citation>
    <scope>NUCLEOTIDE SEQUENCE</scope>
</reference>
<evidence type="ECO:0000313" key="2">
    <source>
        <dbReference type="Proteomes" id="UP000815677"/>
    </source>
</evidence>